<dbReference type="Pfam" id="PF00190">
    <property type="entry name" value="Cupin_1"/>
    <property type="match status" value="1"/>
</dbReference>
<evidence type="ECO:0000256" key="1">
    <source>
        <dbReference type="ARBA" id="ARBA00007178"/>
    </source>
</evidence>
<keyword evidence="3" id="KW-0708">Seed storage protein</keyword>
<keyword evidence="4" id="KW-1015">Disulfide bond</keyword>
<dbReference type="Proteomes" id="UP001370490">
    <property type="component" value="Unassembled WGS sequence"/>
</dbReference>
<evidence type="ECO:0000313" key="6">
    <source>
        <dbReference type="EMBL" id="KAK6937773.1"/>
    </source>
</evidence>
<accession>A0AAN8ZKR9</accession>
<evidence type="ECO:0000313" key="7">
    <source>
        <dbReference type="Proteomes" id="UP001370490"/>
    </source>
</evidence>
<dbReference type="InterPro" id="IPR006044">
    <property type="entry name" value="11S_seedstore_pln"/>
</dbReference>
<evidence type="ECO:0000256" key="2">
    <source>
        <dbReference type="ARBA" id="ARBA00022761"/>
    </source>
</evidence>
<comment type="caution">
    <text evidence="6">The sequence shown here is derived from an EMBL/GenBank/DDBJ whole genome shotgun (WGS) entry which is preliminary data.</text>
</comment>
<sequence>GIRGVLIPGCLETHQSPQQSPDRKHRFLDQHQKEPLIAVVLDTNNDTNQLDQNQRVIAIKLEILRFNLGGNPKQDRYETRPRGTNRDLEGRRRGDIVPVERGLSVVGPPLTEKILSTKNVEDASHADVYNPQAGRLRSVSSYVLPILDFLRLSAEKGTLYNNALMVPHWNLNVHSVIYGLEDQARIQIGNEKGEVVFDSVLRKGQIVVAPQNFVVLKQAVDPGFEWIAFKTNANAMINTLAGKTSAIRSLPQDVMANMHQTTQEEARRLKYNRGSHTCSDSLWVEGKELLRLEF</sequence>
<dbReference type="PRINTS" id="PR00439">
    <property type="entry name" value="11SGLOBULIN"/>
</dbReference>
<proteinExistence type="inferred from homology"/>
<organism evidence="6 7">
    <name type="scientific">Dillenia turbinata</name>
    <dbReference type="NCBI Taxonomy" id="194707"/>
    <lineage>
        <taxon>Eukaryota</taxon>
        <taxon>Viridiplantae</taxon>
        <taxon>Streptophyta</taxon>
        <taxon>Embryophyta</taxon>
        <taxon>Tracheophyta</taxon>
        <taxon>Spermatophyta</taxon>
        <taxon>Magnoliopsida</taxon>
        <taxon>eudicotyledons</taxon>
        <taxon>Gunneridae</taxon>
        <taxon>Pentapetalae</taxon>
        <taxon>Dilleniales</taxon>
        <taxon>Dilleniaceae</taxon>
        <taxon>Dillenia</taxon>
    </lineage>
</organism>
<keyword evidence="7" id="KW-1185">Reference proteome</keyword>
<dbReference type="InterPro" id="IPR014710">
    <property type="entry name" value="RmlC-like_jellyroll"/>
</dbReference>
<evidence type="ECO:0000256" key="4">
    <source>
        <dbReference type="ARBA" id="ARBA00023157"/>
    </source>
</evidence>
<dbReference type="FunFam" id="2.60.120.10:FF:000073">
    <property type="entry name" value="Glycinin G1"/>
    <property type="match status" value="1"/>
</dbReference>
<dbReference type="EMBL" id="JBAMMX010000006">
    <property type="protein sequence ID" value="KAK6937773.1"/>
    <property type="molecule type" value="Genomic_DNA"/>
</dbReference>
<dbReference type="PANTHER" id="PTHR31189:SF48">
    <property type="entry name" value="LEGUMIN B"/>
    <property type="match status" value="1"/>
</dbReference>
<evidence type="ECO:0000259" key="5">
    <source>
        <dbReference type="SMART" id="SM00835"/>
    </source>
</evidence>
<dbReference type="SUPFAM" id="SSF51182">
    <property type="entry name" value="RmlC-like cupins"/>
    <property type="match status" value="1"/>
</dbReference>
<feature type="domain" description="Cupin type-1" evidence="5">
    <location>
        <begin position="118"/>
        <end position="267"/>
    </location>
</feature>
<reference evidence="6 7" key="1">
    <citation type="submission" date="2023-12" db="EMBL/GenBank/DDBJ databases">
        <title>A high-quality genome assembly for Dillenia turbinata (Dilleniales).</title>
        <authorList>
            <person name="Chanderbali A."/>
        </authorList>
    </citation>
    <scope>NUCLEOTIDE SEQUENCE [LARGE SCALE GENOMIC DNA]</scope>
    <source>
        <strain evidence="6">LSX21</strain>
        <tissue evidence="6">Leaf</tissue>
    </source>
</reference>
<dbReference type="AlphaFoldDB" id="A0AAN8ZKR9"/>
<dbReference type="InterPro" id="IPR011051">
    <property type="entry name" value="RmlC_Cupin_sf"/>
</dbReference>
<feature type="non-terminal residue" evidence="6">
    <location>
        <position position="1"/>
    </location>
</feature>
<dbReference type="CDD" id="cd02243">
    <property type="entry name" value="cupin_11S_legumin_C"/>
    <property type="match status" value="1"/>
</dbReference>
<dbReference type="InterPro" id="IPR050253">
    <property type="entry name" value="Seed_Storage-Functional"/>
</dbReference>
<protein>
    <submittedName>
        <fullName evidence="6">Cupin 1</fullName>
    </submittedName>
</protein>
<evidence type="ECO:0000256" key="3">
    <source>
        <dbReference type="ARBA" id="ARBA00023129"/>
    </source>
</evidence>
<dbReference type="InterPro" id="IPR006045">
    <property type="entry name" value="Cupin_1"/>
</dbReference>
<dbReference type="SMART" id="SM00835">
    <property type="entry name" value="Cupin_1"/>
    <property type="match status" value="1"/>
</dbReference>
<comment type="similarity">
    <text evidence="1">Belongs to the 11S seed storage protein (globulins) family.</text>
</comment>
<dbReference type="Gene3D" id="2.60.120.10">
    <property type="entry name" value="Jelly Rolls"/>
    <property type="match status" value="2"/>
</dbReference>
<gene>
    <name evidence="6" type="ORF">RJ641_031281</name>
</gene>
<name>A0AAN8ZKR9_9MAGN</name>
<dbReference type="PANTHER" id="PTHR31189">
    <property type="entry name" value="OS03G0336100 PROTEIN-RELATED"/>
    <property type="match status" value="1"/>
</dbReference>
<keyword evidence="2" id="KW-0758">Storage protein</keyword>
<dbReference type="GO" id="GO:0045735">
    <property type="term" value="F:nutrient reservoir activity"/>
    <property type="evidence" value="ECO:0007669"/>
    <property type="project" value="UniProtKB-KW"/>
</dbReference>